<gene>
    <name evidence="1" type="ORF">IAD15_07740</name>
</gene>
<comment type="caution">
    <text evidence="1">The sequence shown here is derived from an EMBL/GenBank/DDBJ whole genome shotgun (WGS) entry which is preliminary data.</text>
</comment>
<dbReference type="InterPro" id="IPR025191">
    <property type="entry name" value="DUF4125"/>
</dbReference>
<organism evidence="1 2">
    <name type="scientific">Candidatus Fimiplasma intestinipullorum</name>
    <dbReference type="NCBI Taxonomy" id="2840825"/>
    <lineage>
        <taxon>Bacteria</taxon>
        <taxon>Bacillati</taxon>
        <taxon>Bacillota</taxon>
        <taxon>Clostridia</taxon>
        <taxon>Eubacteriales</taxon>
        <taxon>Candidatus Fimiplasma</taxon>
    </lineage>
</organism>
<dbReference type="AlphaFoldDB" id="A0A9D1HNT8"/>
<protein>
    <submittedName>
        <fullName evidence="1">DUF4125 family protein</fullName>
    </submittedName>
</protein>
<dbReference type="Pfam" id="PF13526">
    <property type="entry name" value="DUF4125"/>
    <property type="match status" value="1"/>
</dbReference>
<name>A0A9D1HNT8_9FIRM</name>
<evidence type="ECO:0000313" key="1">
    <source>
        <dbReference type="EMBL" id="HIU13943.1"/>
    </source>
</evidence>
<evidence type="ECO:0000313" key="2">
    <source>
        <dbReference type="Proteomes" id="UP000824175"/>
    </source>
</evidence>
<reference evidence="1" key="2">
    <citation type="journal article" date="2021" name="PeerJ">
        <title>Extensive microbial diversity within the chicken gut microbiome revealed by metagenomics and culture.</title>
        <authorList>
            <person name="Gilroy R."/>
            <person name="Ravi A."/>
            <person name="Getino M."/>
            <person name="Pursley I."/>
            <person name="Horton D.L."/>
            <person name="Alikhan N.F."/>
            <person name="Baker D."/>
            <person name="Gharbi K."/>
            <person name="Hall N."/>
            <person name="Watson M."/>
            <person name="Adriaenssens E.M."/>
            <person name="Foster-Nyarko E."/>
            <person name="Jarju S."/>
            <person name="Secka A."/>
            <person name="Antonio M."/>
            <person name="Oren A."/>
            <person name="Chaudhuri R.R."/>
            <person name="La Ragione R."/>
            <person name="Hildebrand F."/>
            <person name="Pallen M.J."/>
        </authorList>
    </citation>
    <scope>NUCLEOTIDE SEQUENCE</scope>
    <source>
        <strain evidence="1">CHK195-11698</strain>
    </source>
</reference>
<dbReference type="Proteomes" id="UP000824175">
    <property type="component" value="Unassembled WGS sequence"/>
</dbReference>
<sequence length="189" mass="21980">MIDEIIQLEWEQFDKVQNVGGRANCQDDFKTFYIMRHSQFALWSAATLASYKQDLEEANAIGRNLITEKYAHMMASTAPEEYAQIKDRLPIPDEKTQAIIEAVVAIEVGWMEDFYARHPELKDKARYIHQSEDDLEHTSSETYLRGELMTYSGTTLASYARDVIDYYHRGENMIEKTVENELKAYGYQL</sequence>
<dbReference type="EMBL" id="DVMJ01000065">
    <property type="protein sequence ID" value="HIU13943.1"/>
    <property type="molecule type" value="Genomic_DNA"/>
</dbReference>
<accession>A0A9D1HNT8</accession>
<reference evidence="1" key="1">
    <citation type="submission" date="2020-10" db="EMBL/GenBank/DDBJ databases">
        <authorList>
            <person name="Gilroy R."/>
        </authorList>
    </citation>
    <scope>NUCLEOTIDE SEQUENCE</scope>
    <source>
        <strain evidence="1">CHK195-11698</strain>
    </source>
</reference>
<proteinExistence type="predicted"/>